<organism evidence="1">
    <name type="scientific">marine metagenome</name>
    <dbReference type="NCBI Taxonomy" id="408172"/>
    <lineage>
        <taxon>unclassified sequences</taxon>
        <taxon>metagenomes</taxon>
        <taxon>ecological metagenomes</taxon>
    </lineage>
</organism>
<name>A0A382Z3H6_9ZZZZ</name>
<feature type="non-terminal residue" evidence="1">
    <location>
        <position position="73"/>
    </location>
</feature>
<evidence type="ECO:0000313" key="1">
    <source>
        <dbReference type="EMBL" id="SVD90011.1"/>
    </source>
</evidence>
<feature type="non-terminal residue" evidence="1">
    <location>
        <position position="1"/>
    </location>
</feature>
<accession>A0A382Z3H6</accession>
<sequence length="73" mass="8409">HFFFLDAQGGQIFHVRGHAPGPFCPGPQRNARGHRSSITLGSLRILCLCFAFPFRFHENLWQNFRQGATIRRI</sequence>
<dbReference type="AlphaFoldDB" id="A0A382Z3H6"/>
<protein>
    <submittedName>
        <fullName evidence="1">Uncharacterized protein</fullName>
    </submittedName>
</protein>
<dbReference type="EMBL" id="UINC01180686">
    <property type="protein sequence ID" value="SVD90011.1"/>
    <property type="molecule type" value="Genomic_DNA"/>
</dbReference>
<reference evidence="1" key="1">
    <citation type="submission" date="2018-05" db="EMBL/GenBank/DDBJ databases">
        <authorList>
            <person name="Lanie J.A."/>
            <person name="Ng W.-L."/>
            <person name="Kazmierczak K.M."/>
            <person name="Andrzejewski T.M."/>
            <person name="Davidsen T.M."/>
            <person name="Wayne K.J."/>
            <person name="Tettelin H."/>
            <person name="Glass J.I."/>
            <person name="Rusch D."/>
            <person name="Podicherti R."/>
            <person name="Tsui H.-C.T."/>
            <person name="Winkler M.E."/>
        </authorList>
    </citation>
    <scope>NUCLEOTIDE SEQUENCE</scope>
</reference>
<proteinExistence type="predicted"/>
<gene>
    <name evidence="1" type="ORF">METZ01_LOCUS442865</name>
</gene>